<organism evidence="1 2">
    <name type="scientific">Clostridium oceanicum</name>
    <dbReference type="NCBI Taxonomy" id="1543"/>
    <lineage>
        <taxon>Bacteria</taxon>
        <taxon>Bacillati</taxon>
        <taxon>Bacillota</taxon>
        <taxon>Clostridia</taxon>
        <taxon>Eubacteriales</taxon>
        <taxon>Clostridiaceae</taxon>
        <taxon>Clostridium</taxon>
    </lineage>
</organism>
<accession>A0ABN1JF05</accession>
<name>A0ABN1JF05_9CLOT</name>
<dbReference type="EMBL" id="BAAACG010000008">
    <property type="protein sequence ID" value="GAA0738126.1"/>
    <property type="molecule type" value="Genomic_DNA"/>
</dbReference>
<gene>
    <name evidence="1" type="ORF">GCM10008906_15160</name>
</gene>
<evidence type="ECO:0000313" key="2">
    <source>
        <dbReference type="Proteomes" id="UP001501510"/>
    </source>
</evidence>
<reference evidence="1 2" key="1">
    <citation type="journal article" date="2019" name="Int. J. Syst. Evol. Microbiol.">
        <title>The Global Catalogue of Microorganisms (GCM) 10K type strain sequencing project: providing services to taxonomists for standard genome sequencing and annotation.</title>
        <authorList>
            <consortium name="The Broad Institute Genomics Platform"/>
            <consortium name="The Broad Institute Genome Sequencing Center for Infectious Disease"/>
            <person name="Wu L."/>
            <person name="Ma J."/>
        </authorList>
    </citation>
    <scope>NUCLEOTIDE SEQUENCE [LARGE SCALE GENOMIC DNA]</scope>
    <source>
        <strain evidence="1 2">JCM 1407</strain>
    </source>
</reference>
<comment type="caution">
    <text evidence="1">The sequence shown here is derived from an EMBL/GenBank/DDBJ whole genome shotgun (WGS) entry which is preliminary data.</text>
</comment>
<dbReference type="RefSeq" id="WP_343760466.1">
    <property type="nucleotide sequence ID" value="NZ_BAAACG010000008.1"/>
</dbReference>
<sequence length="198" mass="23000">MIKFKFKNNTLIKISILIFALSLCFLVISFKTIKNNKPSLTSMTVKEKLIEINELSVNKYCYTKVIKEENSKKFSNIELPFTQKYFIVKYDGTIKSGIDLKSCSIKITNKNIQLTIPKSKILSHYIDDNSIEVFDEHSGLFNKLNLKDMLKEISSEKNKVEKDVIKKGLLKKSNEYTKKYLKNVLSSMGFKKITLKYR</sequence>
<protein>
    <recommendedName>
        <fullName evidence="3">DUF4230 domain-containing protein</fullName>
    </recommendedName>
</protein>
<keyword evidence="2" id="KW-1185">Reference proteome</keyword>
<dbReference type="Pfam" id="PF14014">
    <property type="entry name" value="DUF4230"/>
    <property type="match status" value="1"/>
</dbReference>
<evidence type="ECO:0008006" key="3">
    <source>
        <dbReference type="Google" id="ProtNLM"/>
    </source>
</evidence>
<dbReference type="InterPro" id="IPR025324">
    <property type="entry name" value="DUF4230"/>
</dbReference>
<proteinExistence type="predicted"/>
<evidence type="ECO:0000313" key="1">
    <source>
        <dbReference type="EMBL" id="GAA0738126.1"/>
    </source>
</evidence>
<dbReference type="Proteomes" id="UP001501510">
    <property type="component" value="Unassembled WGS sequence"/>
</dbReference>